<keyword evidence="3 7" id="KW-0645">Protease</keyword>
<dbReference type="STRING" id="92696.A0A4R0RXK5"/>
<dbReference type="EC" id="3.4.16.-" evidence="7"/>
<dbReference type="Gene3D" id="1.10.287.410">
    <property type="match status" value="1"/>
</dbReference>
<dbReference type="Pfam" id="PF00450">
    <property type="entry name" value="Peptidase_S10"/>
    <property type="match status" value="1"/>
</dbReference>
<keyword evidence="5 7" id="KW-0378">Hydrolase</keyword>
<dbReference type="PANTHER" id="PTHR11802:SF113">
    <property type="entry name" value="SERINE CARBOXYPEPTIDASE CTSA-4.1"/>
    <property type="match status" value="1"/>
</dbReference>
<comment type="caution">
    <text evidence="8">The sequence shown here is derived from an EMBL/GenBank/DDBJ whole genome shotgun (WGS) entry which is preliminary data.</text>
</comment>
<evidence type="ECO:0000256" key="7">
    <source>
        <dbReference type="RuleBase" id="RU361156"/>
    </source>
</evidence>
<keyword evidence="9" id="KW-1185">Reference proteome</keyword>
<evidence type="ECO:0000256" key="6">
    <source>
        <dbReference type="ARBA" id="ARBA00023180"/>
    </source>
</evidence>
<evidence type="ECO:0000313" key="8">
    <source>
        <dbReference type="EMBL" id="TCD70779.1"/>
    </source>
</evidence>
<accession>A0A4R0RXK5</accession>
<evidence type="ECO:0000256" key="2">
    <source>
        <dbReference type="ARBA" id="ARBA00022645"/>
    </source>
</evidence>
<dbReference type="Gene3D" id="3.40.50.1820">
    <property type="entry name" value="alpha/beta hydrolase"/>
    <property type="match status" value="1"/>
</dbReference>
<organism evidence="8 9">
    <name type="scientific">Steccherinum ochraceum</name>
    <dbReference type="NCBI Taxonomy" id="92696"/>
    <lineage>
        <taxon>Eukaryota</taxon>
        <taxon>Fungi</taxon>
        <taxon>Dikarya</taxon>
        <taxon>Basidiomycota</taxon>
        <taxon>Agaricomycotina</taxon>
        <taxon>Agaricomycetes</taxon>
        <taxon>Polyporales</taxon>
        <taxon>Steccherinaceae</taxon>
        <taxon>Steccherinum</taxon>
    </lineage>
</organism>
<reference evidence="8 9" key="1">
    <citation type="submission" date="2018-11" db="EMBL/GenBank/DDBJ databases">
        <title>Genome assembly of Steccherinum ochraceum LE-BIN_3174, the white-rot fungus of the Steccherinaceae family (The Residual Polyporoid clade, Polyporales, Basidiomycota).</title>
        <authorList>
            <person name="Fedorova T.V."/>
            <person name="Glazunova O.A."/>
            <person name="Landesman E.O."/>
            <person name="Moiseenko K.V."/>
            <person name="Psurtseva N.V."/>
            <person name="Savinova O.S."/>
            <person name="Shakhova N.V."/>
            <person name="Tyazhelova T.V."/>
            <person name="Vasina D.V."/>
        </authorList>
    </citation>
    <scope>NUCLEOTIDE SEQUENCE [LARGE SCALE GENOMIC DNA]</scope>
    <source>
        <strain evidence="8 9">LE-BIN_3174</strain>
    </source>
</reference>
<dbReference type="OrthoDB" id="443318at2759"/>
<keyword evidence="6" id="KW-0325">Glycoprotein</keyword>
<dbReference type="InterPro" id="IPR018202">
    <property type="entry name" value="Ser_caboxypep_ser_AS"/>
</dbReference>
<dbReference type="PANTHER" id="PTHR11802">
    <property type="entry name" value="SERINE PROTEASE FAMILY S10 SERINE CARBOXYPEPTIDASE"/>
    <property type="match status" value="1"/>
</dbReference>
<gene>
    <name evidence="8" type="ORF">EIP91_001810</name>
</gene>
<keyword evidence="4 7" id="KW-0732">Signal</keyword>
<comment type="similarity">
    <text evidence="1 7">Belongs to the peptidase S10 family.</text>
</comment>
<evidence type="ECO:0000256" key="5">
    <source>
        <dbReference type="ARBA" id="ARBA00022801"/>
    </source>
</evidence>
<feature type="signal peptide" evidence="7">
    <location>
        <begin position="1"/>
        <end position="19"/>
    </location>
</feature>
<proteinExistence type="inferred from homology"/>
<sequence>MLLTAALVTFSSLLFSASSVTSRSQQVLATGDFAHPGTFDQYDAGLFSPVENLQLLSAEQFTTLWHPTFPKHSVRVKKSRFCDGAVDAYTGYIDIEARHLFFYFFESRGDPEKDDVIFWTSGGPGGSSSLGLFMELGPCRVVSDNATIYNPYAWNSNANVFFVDQPVGVGFSYAEHGESVDTSQDAGKDIAAFVAIFFEHFSKFKGRPFHMAGESYGGTYVPAFAAAVYDQNTRLKELGMTPVNLSSIMLGNGCTDMQTMMPAYHDMQCTNNTVPPVTDIATCVHLKQLVPRCEKWLRESCFDTFDHIACGAAMAFCEENLVANTMYTSGLNPYDLRTPCDGKFNDRLCYPIFKQIGTYLNTTEMRTTIGADSAVESFEWASWEVNTAFAASMDIAFPSQHYITALLERGVRVLVYVGDTDFMCNWIGNDKMTLSLEWTGKNAFTAAPLREWKVGGVKAGVARSFGGLTFATISEAGHMVPYDQPERSLELTRRWLAGEEI</sequence>
<evidence type="ECO:0000313" key="9">
    <source>
        <dbReference type="Proteomes" id="UP000292702"/>
    </source>
</evidence>
<evidence type="ECO:0000256" key="3">
    <source>
        <dbReference type="ARBA" id="ARBA00022670"/>
    </source>
</evidence>
<dbReference type="PRINTS" id="PR00724">
    <property type="entry name" value="CRBOXYPTASEC"/>
</dbReference>
<protein>
    <recommendedName>
        <fullName evidence="7">Carboxypeptidase</fullName>
        <ecNumber evidence="7">3.4.16.-</ecNumber>
    </recommendedName>
</protein>
<keyword evidence="2 7" id="KW-0121">Carboxypeptidase</keyword>
<name>A0A4R0RXK5_9APHY</name>
<dbReference type="InterPro" id="IPR029058">
    <property type="entry name" value="AB_hydrolase_fold"/>
</dbReference>
<dbReference type="GO" id="GO:0004185">
    <property type="term" value="F:serine-type carboxypeptidase activity"/>
    <property type="evidence" value="ECO:0007669"/>
    <property type="project" value="UniProtKB-UniRule"/>
</dbReference>
<evidence type="ECO:0000256" key="4">
    <source>
        <dbReference type="ARBA" id="ARBA00022729"/>
    </source>
</evidence>
<dbReference type="EMBL" id="RWJN01000015">
    <property type="protein sequence ID" value="TCD70779.1"/>
    <property type="molecule type" value="Genomic_DNA"/>
</dbReference>
<dbReference type="AlphaFoldDB" id="A0A4R0RXK5"/>
<dbReference type="Proteomes" id="UP000292702">
    <property type="component" value="Unassembled WGS sequence"/>
</dbReference>
<dbReference type="PROSITE" id="PS00131">
    <property type="entry name" value="CARBOXYPEPT_SER_SER"/>
    <property type="match status" value="1"/>
</dbReference>
<dbReference type="GO" id="GO:0000324">
    <property type="term" value="C:fungal-type vacuole"/>
    <property type="evidence" value="ECO:0007669"/>
    <property type="project" value="TreeGrafter"/>
</dbReference>
<dbReference type="InterPro" id="IPR001563">
    <property type="entry name" value="Peptidase_S10"/>
</dbReference>
<evidence type="ECO:0000256" key="1">
    <source>
        <dbReference type="ARBA" id="ARBA00009431"/>
    </source>
</evidence>
<dbReference type="SUPFAM" id="SSF53474">
    <property type="entry name" value="alpha/beta-Hydrolases"/>
    <property type="match status" value="1"/>
</dbReference>
<dbReference type="GO" id="GO:0006508">
    <property type="term" value="P:proteolysis"/>
    <property type="evidence" value="ECO:0007669"/>
    <property type="project" value="UniProtKB-KW"/>
</dbReference>
<feature type="chain" id="PRO_5020815252" description="Carboxypeptidase" evidence="7">
    <location>
        <begin position="20"/>
        <end position="501"/>
    </location>
</feature>